<dbReference type="Pfam" id="PF00076">
    <property type="entry name" value="RRM_1"/>
    <property type="match status" value="1"/>
</dbReference>
<dbReference type="InterPro" id="IPR012677">
    <property type="entry name" value="Nucleotide-bd_a/b_plait_sf"/>
</dbReference>
<feature type="domain" description="RRM" evidence="6">
    <location>
        <begin position="14"/>
        <end position="92"/>
    </location>
</feature>
<evidence type="ECO:0000313" key="8">
    <source>
        <dbReference type="Proteomes" id="UP000596661"/>
    </source>
</evidence>
<feature type="compositionally biased region" description="Basic and acidic residues" evidence="4">
    <location>
        <begin position="168"/>
        <end position="189"/>
    </location>
</feature>
<feature type="compositionally biased region" description="Basic residues" evidence="4">
    <location>
        <begin position="145"/>
        <end position="157"/>
    </location>
</feature>
<dbReference type="PANTHER" id="PTHR46502">
    <property type="entry name" value="C2 DOMAIN-CONTAINING"/>
    <property type="match status" value="1"/>
</dbReference>
<keyword evidence="1" id="KW-0479">Metal-binding</keyword>
<dbReference type="InterPro" id="IPR035892">
    <property type="entry name" value="C2_domain_sf"/>
</dbReference>
<dbReference type="EMBL" id="UZAU01000117">
    <property type="status" value="NOT_ANNOTATED_CDS"/>
    <property type="molecule type" value="Genomic_DNA"/>
</dbReference>
<dbReference type="Gramene" id="evm.model.02.550">
    <property type="protein sequence ID" value="cds.evm.model.02.550"/>
    <property type="gene ID" value="evm.TU.02.550"/>
</dbReference>
<dbReference type="SMART" id="SM00360">
    <property type="entry name" value="RRM"/>
    <property type="match status" value="1"/>
</dbReference>
<evidence type="ECO:0000256" key="3">
    <source>
        <dbReference type="PROSITE-ProRule" id="PRU00176"/>
    </source>
</evidence>
<dbReference type="PANTHER" id="PTHR46502:SF15">
    <property type="entry name" value="16 KDA PHLOEM PROTEIN 1"/>
    <property type="match status" value="1"/>
</dbReference>
<reference evidence="7" key="1">
    <citation type="submission" date="2018-11" db="EMBL/GenBank/DDBJ databases">
        <authorList>
            <person name="Grassa J C."/>
        </authorList>
    </citation>
    <scope>NUCLEOTIDE SEQUENCE [LARGE SCALE GENOMIC DNA]</scope>
</reference>
<evidence type="ECO:0000259" key="5">
    <source>
        <dbReference type="PROSITE" id="PS50004"/>
    </source>
</evidence>
<name>A0A803P1J7_CANSA</name>
<dbReference type="SMART" id="SM00239">
    <property type="entry name" value="C2"/>
    <property type="match status" value="1"/>
</dbReference>
<dbReference type="InterPro" id="IPR035979">
    <property type="entry name" value="RBD_domain_sf"/>
</dbReference>
<dbReference type="PROSITE" id="PS50004">
    <property type="entry name" value="C2"/>
    <property type="match status" value="1"/>
</dbReference>
<dbReference type="InterPro" id="IPR000504">
    <property type="entry name" value="RRM_dom"/>
</dbReference>
<dbReference type="SUPFAM" id="SSF49562">
    <property type="entry name" value="C2 domain (Calcium/lipid-binding domain, CaLB)"/>
    <property type="match status" value="1"/>
</dbReference>
<keyword evidence="8" id="KW-1185">Reference proteome</keyword>
<dbReference type="GO" id="GO:0003723">
    <property type="term" value="F:RNA binding"/>
    <property type="evidence" value="ECO:0007669"/>
    <property type="project" value="UniProtKB-UniRule"/>
</dbReference>
<dbReference type="Pfam" id="PF00168">
    <property type="entry name" value="C2"/>
    <property type="match status" value="1"/>
</dbReference>
<keyword evidence="3" id="KW-0694">RNA-binding</keyword>
<dbReference type="Gene3D" id="3.30.70.330">
    <property type="match status" value="1"/>
</dbReference>
<feature type="compositionally biased region" description="Polar residues" evidence="4">
    <location>
        <begin position="274"/>
        <end position="284"/>
    </location>
</feature>
<protein>
    <submittedName>
        <fullName evidence="7">Uncharacterized protein</fullName>
    </submittedName>
</protein>
<feature type="region of interest" description="Disordered" evidence="4">
    <location>
        <begin position="271"/>
        <end position="332"/>
    </location>
</feature>
<evidence type="ECO:0000259" key="6">
    <source>
        <dbReference type="PROSITE" id="PS50102"/>
    </source>
</evidence>
<dbReference type="EnsemblPlants" id="evm.model.02.550">
    <property type="protein sequence ID" value="cds.evm.model.02.550"/>
    <property type="gene ID" value="evm.TU.02.550"/>
</dbReference>
<sequence length="592" mass="68001">MVLRMFRRCKDQNGSLLVRNIPLDCRPEELRAPFERFGVVRDVYIPKDYYTGEPRGFAFVQFVDSYEASEAQYHMNGKIFAGREISVVVAAETRKRPEEMRQRTRVSRGPPSSYGERRSSYYGRSRSRSVSHSRSPPRYPSGSRGRYRSRSRSPAPKHRADYSVSPGRDAEPPRSPRGPPRERDGDNNRRSYSPGYDSGAEKIQLTMGNLHMKLRNLKHDHIDNEGDVENDEEEEDNGEYVKDRYYKDGYHYEQDPEIVRVSNELLETKRNTRENPNNARTSAPVQDMGKAEVERSCSAKGNSTKVPKPKGRKNCPNDSVNQDGGTRGHYCDDSWSTVDLRRHLDAKYEKEKGEKVRPRGNDLRNHLNDKFRGRDLLDSDTKILEEQITVLMKMVWKYSGALTDSKDEDPEPCVRRITEAPLPKNFKMPQIELYDGCTNPKTHLAKYNKMMQVAIVSEDAECDMDPYVLIQYKGQERKSTVARGQGSSPSWNEKFSFRADYPGSGDNFKITFKILDKDTFSTDDFIGQTTIYVKDLLAFGAEKGTAQLHASKYRVVDANQKYRGEIQVGVTFTLKEEHDNGERYGGWKESNF</sequence>
<dbReference type="PROSITE" id="PS50102">
    <property type="entry name" value="RRM"/>
    <property type="match status" value="1"/>
</dbReference>
<dbReference type="Proteomes" id="UP000596661">
    <property type="component" value="Chromosome 2"/>
</dbReference>
<evidence type="ECO:0000313" key="7">
    <source>
        <dbReference type="EnsemblPlants" id="cds.evm.model.02.550"/>
    </source>
</evidence>
<dbReference type="InterPro" id="IPR000008">
    <property type="entry name" value="C2_dom"/>
</dbReference>
<feature type="region of interest" description="Disordered" evidence="4">
    <location>
        <begin position="94"/>
        <end position="199"/>
    </location>
</feature>
<evidence type="ECO:0000256" key="4">
    <source>
        <dbReference type="SAM" id="MobiDB-lite"/>
    </source>
</evidence>
<accession>A0A803P1J7</accession>
<dbReference type="AlphaFoldDB" id="A0A803P1J7"/>
<evidence type="ECO:0000256" key="2">
    <source>
        <dbReference type="ARBA" id="ARBA00022837"/>
    </source>
</evidence>
<dbReference type="GO" id="GO:0046872">
    <property type="term" value="F:metal ion binding"/>
    <property type="evidence" value="ECO:0007669"/>
    <property type="project" value="UniProtKB-KW"/>
</dbReference>
<dbReference type="SUPFAM" id="SSF54928">
    <property type="entry name" value="RNA-binding domain, RBD"/>
    <property type="match status" value="1"/>
</dbReference>
<reference evidence="7" key="2">
    <citation type="submission" date="2021-03" db="UniProtKB">
        <authorList>
            <consortium name="EnsemblPlants"/>
        </authorList>
    </citation>
    <scope>IDENTIFICATION</scope>
</reference>
<keyword evidence="2" id="KW-0106">Calcium</keyword>
<feature type="compositionally biased region" description="Low complexity" evidence="4">
    <location>
        <begin position="132"/>
        <end position="144"/>
    </location>
</feature>
<evidence type="ECO:0000256" key="1">
    <source>
        <dbReference type="ARBA" id="ARBA00022723"/>
    </source>
</evidence>
<feature type="compositionally biased region" description="Low complexity" evidence="4">
    <location>
        <begin position="107"/>
        <end position="124"/>
    </location>
</feature>
<dbReference type="Gene3D" id="2.60.40.150">
    <property type="entry name" value="C2 domain"/>
    <property type="match status" value="1"/>
</dbReference>
<organism evidence="7 8">
    <name type="scientific">Cannabis sativa</name>
    <name type="common">Hemp</name>
    <name type="synonym">Marijuana</name>
    <dbReference type="NCBI Taxonomy" id="3483"/>
    <lineage>
        <taxon>Eukaryota</taxon>
        <taxon>Viridiplantae</taxon>
        <taxon>Streptophyta</taxon>
        <taxon>Embryophyta</taxon>
        <taxon>Tracheophyta</taxon>
        <taxon>Spermatophyta</taxon>
        <taxon>Magnoliopsida</taxon>
        <taxon>eudicotyledons</taxon>
        <taxon>Gunneridae</taxon>
        <taxon>Pentapetalae</taxon>
        <taxon>rosids</taxon>
        <taxon>fabids</taxon>
        <taxon>Rosales</taxon>
        <taxon>Cannabaceae</taxon>
        <taxon>Cannabis</taxon>
    </lineage>
</organism>
<dbReference type="FunFam" id="3.30.70.330:FF:001011">
    <property type="entry name" value="Serine/arginine-rich SC35-like splicing factor SCL30 isoform A"/>
    <property type="match status" value="1"/>
</dbReference>
<proteinExistence type="predicted"/>
<feature type="domain" description="C2" evidence="5">
    <location>
        <begin position="418"/>
        <end position="549"/>
    </location>
</feature>